<dbReference type="EMBL" id="BPMT01000011">
    <property type="protein sequence ID" value="GIZ93881.1"/>
    <property type="molecule type" value="Genomic_DNA"/>
</dbReference>
<dbReference type="RefSeq" id="WP_061903327.1">
    <property type="nucleotide sequence ID" value="NZ_AP024354.1"/>
</dbReference>
<evidence type="ECO:0000313" key="6">
    <source>
        <dbReference type="EMBL" id="MDH1054710.1"/>
    </source>
</evidence>
<reference evidence="6" key="3">
    <citation type="submission" date="2022-09" db="EMBL/GenBank/DDBJ databases">
        <title>Intensive care unit water sources are persistently colonized with multi-drug resistant bacteria and are the site of extensive horizontal gene transfer of antibiotic resistance genes.</title>
        <authorList>
            <person name="Diorio-Toth L."/>
        </authorList>
    </citation>
    <scope>NUCLEOTIDE SEQUENCE</scope>
    <source>
        <strain evidence="6">GD03990</strain>
        <strain evidence="5">GD04146</strain>
    </source>
</reference>
<evidence type="ECO:0000313" key="7">
    <source>
        <dbReference type="EMBL" id="TXI28536.1"/>
    </source>
</evidence>
<dbReference type="EMBL" id="JAODZF010000011">
    <property type="protein sequence ID" value="MDH0143925.1"/>
    <property type="molecule type" value="Genomic_DNA"/>
</dbReference>
<dbReference type="NCBIfam" id="NF001486">
    <property type="entry name" value="PRK00341.1"/>
    <property type="match status" value="1"/>
</dbReference>
<dbReference type="GeneID" id="42929155"/>
<organism evidence="6 10">
    <name type="scientific">Aquipseudomonas alcaligenes</name>
    <name type="common">Pseudomonas alcaligenes</name>
    <dbReference type="NCBI Taxonomy" id="43263"/>
    <lineage>
        <taxon>Bacteria</taxon>
        <taxon>Pseudomonadati</taxon>
        <taxon>Pseudomonadota</taxon>
        <taxon>Gammaproteobacteria</taxon>
        <taxon>Pseudomonadales</taxon>
        <taxon>Pseudomonadaceae</taxon>
        <taxon>Aquipseudomonas</taxon>
    </lineage>
</organism>
<dbReference type="Proteomes" id="UP001158058">
    <property type="component" value="Unassembled WGS sequence"/>
</dbReference>
<evidence type="ECO:0000313" key="9">
    <source>
        <dbReference type="Proteomes" id="UP000887228"/>
    </source>
</evidence>
<dbReference type="EMBL" id="BPMS01000011">
    <property type="protein sequence ID" value="GIZ89355.1"/>
    <property type="molecule type" value="Genomic_DNA"/>
</dbReference>
<dbReference type="GO" id="GO:0005829">
    <property type="term" value="C:cytosol"/>
    <property type="evidence" value="ECO:0007669"/>
    <property type="project" value="TreeGrafter"/>
</dbReference>
<dbReference type="KEGG" id="palc:A0T30_05135"/>
<evidence type="ECO:0000256" key="2">
    <source>
        <dbReference type="HAMAP-Rule" id="MF_00659"/>
    </source>
</evidence>
<proteinExistence type="inferred from homology"/>
<dbReference type="Proteomes" id="UP000321110">
    <property type="component" value="Unassembled WGS sequence"/>
</dbReference>
<dbReference type="EMBL" id="JAOBYN010000006">
    <property type="protein sequence ID" value="MDH1054710.1"/>
    <property type="molecule type" value="Genomic_DNA"/>
</dbReference>
<dbReference type="HAMAP" id="MF_00659">
    <property type="entry name" value="UPF0250"/>
    <property type="match status" value="1"/>
</dbReference>
<reference evidence="3 9" key="2">
    <citation type="submission" date="2021-07" db="EMBL/GenBank/DDBJ databases">
        <title>Whole genome sequencing of carbapenem-resistant Pseudomonas spp. isolated in Japan.</title>
        <authorList>
            <person name="Suzuki M."/>
            <person name="Maehana S."/>
            <person name="Kitasato H."/>
        </authorList>
    </citation>
    <scope>NUCLEOTIDE SEQUENCE</scope>
    <source>
        <strain evidence="3">KAM435</strain>
        <strain evidence="4 9">KAM436</strain>
    </source>
</reference>
<sequence>MTDTEVQAPKIEFPCERYPIKVIGEAGDGFADLVVEVIQRHAPGFDAASLVVRDSRNGRFLSVQVLITATGVEQLQAIHVDLKATGRVHMVL</sequence>
<accession>A0A142INA9</accession>
<evidence type="ECO:0000313" key="10">
    <source>
        <dbReference type="Proteomes" id="UP001158730"/>
    </source>
</evidence>
<dbReference type="InterPro" id="IPR007454">
    <property type="entry name" value="UPF0250_YbeD-like"/>
</dbReference>
<evidence type="ECO:0000313" key="8">
    <source>
        <dbReference type="Proteomes" id="UP000321110"/>
    </source>
</evidence>
<dbReference type="Proteomes" id="UP000887228">
    <property type="component" value="Unassembled WGS sequence"/>
</dbReference>
<dbReference type="Pfam" id="PF04359">
    <property type="entry name" value="DUF493"/>
    <property type="match status" value="1"/>
</dbReference>
<dbReference type="AlphaFoldDB" id="A0A142INA9"/>
<dbReference type="PANTHER" id="PTHR38036">
    <property type="entry name" value="UPF0250 PROTEIN YBED"/>
    <property type="match status" value="1"/>
</dbReference>
<comment type="similarity">
    <text evidence="1 2">Belongs to the UPF0250 family.</text>
</comment>
<evidence type="ECO:0000313" key="5">
    <source>
        <dbReference type="EMBL" id="MDH0143925.1"/>
    </source>
</evidence>
<protein>
    <recommendedName>
        <fullName evidence="2">UPF0250 protein E6Q69_16070</fullName>
    </recommendedName>
</protein>
<evidence type="ECO:0000313" key="3">
    <source>
        <dbReference type="EMBL" id="GIZ89355.1"/>
    </source>
</evidence>
<evidence type="ECO:0000256" key="1">
    <source>
        <dbReference type="ARBA" id="ARBA00008460"/>
    </source>
</evidence>
<gene>
    <name evidence="7" type="ORF">E6Q69_16070</name>
    <name evidence="3" type="ORF">KAM435_26820</name>
    <name evidence="4" type="ORF">KAM436_28490</name>
    <name evidence="6" type="ORF">N5C05_08055</name>
    <name evidence="5" type="ORF">N7380_16555</name>
</gene>
<dbReference type="InterPro" id="IPR027471">
    <property type="entry name" value="YbeD-like_sf"/>
</dbReference>
<dbReference type="Gene3D" id="3.30.70.260">
    <property type="match status" value="1"/>
</dbReference>
<dbReference type="Proteomes" id="UP000887212">
    <property type="component" value="Unassembled WGS sequence"/>
</dbReference>
<dbReference type="Proteomes" id="UP001158730">
    <property type="component" value="Unassembled WGS sequence"/>
</dbReference>
<dbReference type="SUPFAM" id="SSF117991">
    <property type="entry name" value="YbeD/HP0495-like"/>
    <property type="match status" value="1"/>
</dbReference>
<comment type="caution">
    <text evidence="6">The sequence shown here is derived from an EMBL/GenBank/DDBJ whole genome shotgun (WGS) entry which is preliminary data.</text>
</comment>
<name>A0A142INA9_AQUAC</name>
<reference evidence="7 8" key="1">
    <citation type="submission" date="2018-09" db="EMBL/GenBank/DDBJ databases">
        <title>Metagenome Assembled Genomes from an Advanced Water Purification Facility.</title>
        <authorList>
            <person name="Stamps B.W."/>
            <person name="Spear J.R."/>
        </authorList>
    </citation>
    <scope>NUCLEOTIDE SEQUENCE [LARGE SCALE GENOMIC DNA]</scope>
    <source>
        <strain evidence="7">Bin_52_1</strain>
    </source>
</reference>
<dbReference type="PANTHER" id="PTHR38036:SF1">
    <property type="entry name" value="UPF0250 PROTEIN YBED"/>
    <property type="match status" value="1"/>
</dbReference>
<evidence type="ECO:0000313" key="4">
    <source>
        <dbReference type="EMBL" id="GIZ93881.1"/>
    </source>
</evidence>
<dbReference type="EMBL" id="SSFO01000271">
    <property type="protein sequence ID" value="TXI28536.1"/>
    <property type="molecule type" value="Genomic_DNA"/>
</dbReference>